<evidence type="ECO:0000313" key="9">
    <source>
        <dbReference type="Proteomes" id="UP000054928"/>
    </source>
</evidence>
<keyword evidence="2" id="KW-0964">Secreted</keyword>
<evidence type="ECO:0000256" key="4">
    <source>
        <dbReference type="ARBA" id="ARBA00022801"/>
    </source>
</evidence>
<comment type="subcellular location">
    <subcellularLocation>
        <location evidence="1">Secreted</location>
    </subcellularLocation>
</comment>
<dbReference type="OrthoDB" id="206848at2759"/>
<evidence type="ECO:0000256" key="3">
    <source>
        <dbReference type="ARBA" id="ARBA00022729"/>
    </source>
</evidence>
<dbReference type="AlphaFoldDB" id="A0A0N7L629"/>
<feature type="chain" id="PRO_5006015108" description="Lipase-like C-terminal domain-containing protein" evidence="6">
    <location>
        <begin position="22"/>
        <end position="473"/>
    </location>
</feature>
<dbReference type="GO" id="GO:0005576">
    <property type="term" value="C:extracellular region"/>
    <property type="evidence" value="ECO:0007669"/>
    <property type="project" value="UniProtKB-SubCell"/>
</dbReference>
<keyword evidence="9" id="KW-1185">Reference proteome</keyword>
<dbReference type="Proteomes" id="UP000054928">
    <property type="component" value="Unassembled WGS sequence"/>
</dbReference>
<keyword evidence="4" id="KW-0378">Hydrolase</keyword>
<evidence type="ECO:0000256" key="5">
    <source>
        <dbReference type="ARBA" id="ARBA00023098"/>
    </source>
</evidence>
<keyword evidence="3 6" id="KW-0732">Signal</keyword>
<dbReference type="GO" id="GO:0016787">
    <property type="term" value="F:hydrolase activity"/>
    <property type="evidence" value="ECO:0007669"/>
    <property type="project" value="UniProtKB-KW"/>
</dbReference>
<dbReference type="Gene3D" id="3.40.50.1820">
    <property type="entry name" value="alpha/beta hydrolase"/>
    <property type="match status" value="1"/>
</dbReference>
<evidence type="ECO:0000256" key="6">
    <source>
        <dbReference type="SAM" id="SignalP"/>
    </source>
</evidence>
<dbReference type="GO" id="GO:0006629">
    <property type="term" value="P:lipid metabolic process"/>
    <property type="evidence" value="ECO:0007669"/>
    <property type="project" value="UniProtKB-KW"/>
</dbReference>
<protein>
    <recommendedName>
        <fullName evidence="7">Lipase-like C-terminal domain-containing protein</fullName>
    </recommendedName>
</protein>
<dbReference type="InterPro" id="IPR029058">
    <property type="entry name" value="AB_hydrolase_fold"/>
</dbReference>
<dbReference type="SUPFAM" id="SSF53474">
    <property type="entry name" value="alpha/beta-Hydrolases"/>
    <property type="match status" value="1"/>
</dbReference>
<dbReference type="EMBL" id="CCYD01000653">
    <property type="protein sequence ID" value="CEG43123.1"/>
    <property type="molecule type" value="Genomic_DNA"/>
</dbReference>
<accession>A0A0N7L629</accession>
<evidence type="ECO:0000313" key="8">
    <source>
        <dbReference type="EMBL" id="CEG43123.1"/>
    </source>
</evidence>
<dbReference type="OMA" id="CISENGP"/>
<reference evidence="9" key="1">
    <citation type="submission" date="2014-09" db="EMBL/GenBank/DDBJ databases">
        <authorList>
            <person name="Sharma Rahul"/>
            <person name="Thines Marco"/>
        </authorList>
    </citation>
    <scope>NUCLEOTIDE SEQUENCE [LARGE SCALE GENOMIC DNA]</scope>
</reference>
<dbReference type="PANTHER" id="PTHR34043">
    <property type="entry name" value="ALPHA/BETA-HYDROLASES SUPERFAMILY PROTEIN"/>
    <property type="match status" value="1"/>
</dbReference>
<dbReference type="PANTHER" id="PTHR34043:SF3">
    <property type="entry name" value="ALPHA_BETA-HYDROLASES SUPERFAMILY PROTEIN"/>
    <property type="match status" value="1"/>
</dbReference>
<keyword evidence="5" id="KW-0443">Lipid metabolism</keyword>
<dbReference type="RefSeq" id="XP_024579492.1">
    <property type="nucleotide sequence ID" value="XM_024729079.1"/>
</dbReference>
<name>A0A0N7L629_PLAHL</name>
<feature type="signal peptide" evidence="6">
    <location>
        <begin position="1"/>
        <end position="21"/>
    </location>
</feature>
<feature type="domain" description="Lipase-like C-terminal" evidence="7">
    <location>
        <begin position="23"/>
        <end position="389"/>
    </location>
</feature>
<evidence type="ECO:0000256" key="2">
    <source>
        <dbReference type="ARBA" id="ARBA00022525"/>
    </source>
</evidence>
<organism evidence="8 9">
    <name type="scientific">Plasmopara halstedii</name>
    <name type="common">Downy mildew of sunflower</name>
    <dbReference type="NCBI Taxonomy" id="4781"/>
    <lineage>
        <taxon>Eukaryota</taxon>
        <taxon>Sar</taxon>
        <taxon>Stramenopiles</taxon>
        <taxon>Oomycota</taxon>
        <taxon>Peronosporomycetes</taxon>
        <taxon>Peronosporales</taxon>
        <taxon>Peronosporaceae</taxon>
        <taxon>Plasmopara</taxon>
    </lineage>
</organism>
<sequence>MFHIVVMLALIAVISVTLTQATNNYPIILVSGFTGWSRDELLGFKYWGGIQGDFQEDLKAKGFTVYTSAIGPFASNWDRACELYANIKGGQVDYGQNHSSTHNHLRYGRNYTGLYPQWGTIGADGSIRKVHLIGHSLGGQTIRMLAQMLEHGTAGAPIPEDPSSHPLFAGGKSWVHSITTISSPNQGTTLGDGISEIGNTVKNLLAGILNIVGILGDSAKMVYDAKLDQWGITTKRIGESIPAYLDRVFSSPIFDPGFKDICLWSVSTGGAKEDATWVTTLSSVYYYSYSNVDTFDTRDLHFRKVSRPNPLTMLLPLNPLGTFIGGRYTTDRLGLATTWQPNDGVCNTISMGSDGVGPAVTFTGSSELGKWNKLRLLNRLDHIAIVGITLHTQVLNLYSSHAAVLYALPTISKSRRLADASNAAVNLQNAISDLSVATSSLQTIDDLKNLCQDPKNLYAQSYCNKTLEVASTR</sequence>
<dbReference type="Pfam" id="PF24708">
    <property type="entry name" value="Lip_C"/>
    <property type="match status" value="1"/>
</dbReference>
<dbReference type="InterPro" id="IPR056304">
    <property type="entry name" value="Lip-like_C"/>
</dbReference>
<evidence type="ECO:0000256" key="1">
    <source>
        <dbReference type="ARBA" id="ARBA00004613"/>
    </source>
</evidence>
<dbReference type="GeneID" id="36408395"/>
<proteinExistence type="predicted"/>
<evidence type="ECO:0000259" key="7">
    <source>
        <dbReference type="Pfam" id="PF24708"/>
    </source>
</evidence>
<dbReference type="STRING" id="4781.A0A0N7L629"/>